<dbReference type="EMBL" id="VSSQ01082929">
    <property type="protein sequence ID" value="MPN31411.1"/>
    <property type="molecule type" value="Genomic_DNA"/>
</dbReference>
<name>A0A645GWZ5_9ZZZZ</name>
<evidence type="ECO:0000313" key="1">
    <source>
        <dbReference type="EMBL" id="MPN31411.1"/>
    </source>
</evidence>
<dbReference type="AlphaFoldDB" id="A0A645GWZ5"/>
<sequence length="68" mass="7454">MIGDGNRLFFVHIFLGQGESFFGIVYNSRNPPLIVSSLNTGSIYFSNNADASSNFYSFWLGSTHAAQA</sequence>
<reference evidence="1" key="1">
    <citation type="submission" date="2019-08" db="EMBL/GenBank/DDBJ databases">
        <authorList>
            <person name="Kucharzyk K."/>
            <person name="Murdoch R.W."/>
            <person name="Higgins S."/>
            <person name="Loffler F."/>
        </authorList>
    </citation>
    <scope>NUCLEOTIDE SEQUENCE</scope>
</reference>
<protein>
    <submittedName>
        <fullName evidence="1">Uncharacterized protein</fullName>
    </submittedName>
</protein>
<proteinExistence type="predicted"/>
<gene>
    <name evidence="1" type="ORF">SDC9_178885</name>
</gene>
<organism evidence="1">
    <name type="scientific">bioreactor metagenome</name>
    <dbReference type="NCBI Taxonomy" id="1076179"/>
    <lineage>
        <taxon>unclassified sequences</taxon>
        <taxon>metagenomes</taxon>
        <taxon>ecological metagenomes</taxon>
    </lineage>
</organism>
<comment type="caution">
    <text evidence="1">The sequence shown here is derived from an EMBL/GenBank/DDBJ whole genome shotgun (WGS) entry which is preliminary data.</text>
</comment>
<accession>A0A645GWZ5</accession>